<comment type="caution">
    <text evidence="1">The sequence shown here is derived from an EMBL/GenBank/DDBJ whole genome shotgun (WGS) entry which is preliminary data.</text>
</comment>
<reference evidence="1 2" key="1">
    <citation type="submission" date="2023-09" db="EMBL/GenBank/DDBJ databases">
        <title>Genomes of two closely related lineages of the louse Polyplax serrata with different host specificities.</title>
        <authorList>
            <person name="Martinu J."/>
            <person name="Tarabai H."/>
            <person name="Stefka J."/>
            <person name="Hypsa V."/>
        </authorList>
    </citation>
    <scope>NUCLEOTIDE SEQUENCE [LARGE SCALE GENOMIC DNA]</scope>
    <source>
        <strain evidence="1">98ZLc_SE</strain>
    </source>
</reference>
<protein>
    <submittedName>
        <fullName evidence="1">Uncharacterized protein</fullName>
    </submittedName>
</protein>
<keyword evidence="2" id="KW-1185">Reference proteome</keyword>
<dbReference type="EMBL" id="JAWJWF010000002">
    <property type="protein sequence ID" value="KAK6637890.1"/>
    <property type="molecule type" value="Genomic_DNA"/>
</dbReference>
<name>A0ABR1B9Z7_POLSC</name>
<evidence type="ECO:0000313" key="2">
    <source>
        <dbReference type="Proteomes" id="UP001359485"/>
    </source>
</evidence>
<proteinExistence type="predicted"/>
<evidence type="ECO:0000313" key="1">
    <source>
        <dbReference type="EMBL" id="KAK6637890.1"/>
    </source>
</evidence>
<sequence>MNGEVLSGISFFPYSSLGFGLSSTELQITLFLNWFIVLLRPDKSFEVHALLTPLRDSAIFPQGKLSQRGGGKPRMGTINGDMYGIKFQYHPLAA</sequence>
<organism evidence="1 2">
    <name type="scientific">Polyplax serrata</name>
    <name type="common">Common mouse louse</name>
    <dbReference type="NCBI Taxonomy" id="468196"/>
    <lineage>
        <taxon>Eukaryota</taxon>
        <taxon>Metazoa</taxon>
        <taxon>Ecdysozoa</taxon>
        <taxon>Arthropoda</taxon>
        <taxon>Hexapoda</taxon>
        <taxon>Insecta</taxon>
        <taxon>Pterygota</taxon>
        <taxon>Neoptera</taxon>
        <taxon>Paraneoptera</taxon>
        <taxon>Psocodea</taxon>
        <taxon>Troctomorpha</taxon>
        <taxon>Phthiraptera</taxon>
        <taxon>Anoplura</taxon>
        <taxon>Polyplacidae</taxon>
        <taxon>Polyplax</taxon>
    </lineage>
</organism>
<accession>A0ABR1B9Z7</accession>
<dbReference type="Proteomes" id="UP001359485">
    <property type="component" value="Unassembled WGS sequence"/>
</dbReference>
<gene>
    <name evidence="1" type="ORF">RUM44_008312</name>
</gene>